<dbReference type="EMBL" id="LAZR01031292">
    <property type="protein sequence ID" value="KKL54174.1"/>
    <property type="molecule type" value="Genomic_DNA"/>
</dbReference>
<sequence>MKDPWDKAYVYGRKVDIYHHLTHGKIAHIVVYGAYVDDTLCG</sequence>
<organism evidence="1">
    <name type="scientific">marine sediment metagenome</name>
    <dbReference type="NCBI Taxonomy" id="412755"/>
    <lineage>
        <taxon>unclassified sequences</taxon>
        <taxon>metagenomes</taxon>
        <taxon>ecological metagenomes</taxon>
    </lineage>
</organism>
<comment type="caution">
    <text evidence="1">The sequence shown here is derived from an EMBL/GenBank/DDBJ whole genome shotgun (WGS) entry which is preliminary data.</text>
</comment>
<reference evidence="1" key="1">
    <citation type="journal article" date="2015" name="Nature">
        <title>Complex archaea that bridge the gap between prokaryotes and eukaryotes.</title>
        <authorList>
            <person name="Spang A."/>
            <person name="Saw J.H."/>
            <person name="Jorgensen S.L."/>
            <person name="Zaremba-Niedzwiedzka K."/>
            <person name="Martijn J."/>
            <person name="Lind A.E."/>
            <person name="van Eijk R."/>
            <person name="Schleper C."/>
            <person name="Guy L."/>
            <person name="Ettema T.J."/>
        </authorList>
    </citation>
    <scope>NUCLEOTIDE SEQUENCE</scope>
</reference>
<dbReference type="AlphaFoldDB" id="A0A0F9CXY6"/>
<feature type="non-terminal residue" evidence="1">
    <location>
        <position position="42"/>
    </location>
</feature>
<proteinExistence type="predicted"/>
<name>A0A0F9CXY6_9ZZZZ</name>
<protein>
    <submittedName>
        <fullName evidence="1">Uncharacterized protein</fullName>
    </submittedName>
</protein>
<evidence type="ECO:0000313" key="1">
    <source>
        <dbReference type="EMBL" id="KKL54174.1"/>
    </source>
</evidence>
<gene>
    <name evidence="1" type="ORF">LCGC14_2268090</name>
</gene>
<accession>A0A0F9CXY6</accession>